<reference evidence="1" key="1">
    <citation type="journal article" date="2015" name="Genome Biol. Evol.">
        <title>Organellar Genomes of White Spruce (Picea glauca): Assembly and Annotation.</title>
        <authorList>
            <person name="Jackman S.D."/>
            <person name="Warren R.L."/>
            <person name="Gibb E.A."/>
            <person name="Vandervalk B.P."/>
            <person name="Mohamadi H."/>
            <person name="Chu J."/>
            <person name="Raymond A."/>
            <person name="Pleasance S."/>
            <person name="Coope R."/>
            <person name="Wildung M.R."/>
            <person name="Ritland C.E."/>
            <person name="Bousquet J."/>
            <person name="Jones S.J."/>
            <person name="Bohlmann J."/>
            <person name="Birol I."/>
        </authorList>
    </citation>
    <scope>NUCLEOTIDE SEQUENCE [LARGE SCALE GENOMIC DNA]</scope>
    <source>
        <tissue evidence="1">Flushing bud</tissue>
    </source>
</reference>
<name>A0A101LX12_PICGL</name>
<accession>A0A101LX12</accession>
<organism evidence="1">
    <name type="scientific">Picea glauca</name>
    <name type="common">White spruce</name>
    <name type="synonym">Pinus glauca</name>
    <dbReference type="NCBI Taxonomy" id="3330"/>
    <lineage>
        <taxon>Eukaryota</taxon>
        <taxon>Viridiplantae</taxon>
        <taxon>Streptophyta</taxon>
        <taxon>Embryophyta</taxon>
        <taxon>Tracheophyta</taxon>
        <taxon>Spermatophyta</taxon>
        <taxon>Pinopsida</taxon>
        <taxon>Pinidae</taxon>
        <taxon>Conifers I</taxon>
        <taxon>Pinales</taxon>
        <taxon>Pinaceae</taxon>
        <taxon>Picea</taxon>
    </lineage>
</organism>
<dbReference type="EMBL" id="LKAM01000009">
    <property type="protein sequence ID" value="KUM46899.1"/>
    <property type="molecule type" value="Genomic_DNA"/>
</dbReference>
<sequence>MAYIQERRVWHAHESFTMGYKGRRPAKEPTTGKILHGGWVNIYSPPLRELLMELGPMSDRIINKIPEPFSCLSLHGMGQYSGKETILLYRKIVCATSEGNKMVLNREVVLSIEMKWGNMFRYPSGRLTN</sequence>
<proteinExistence type="predicted"/>
<protein>
    <submittedName>
        <fullName evidence="1">Uncharacterized protein</fullName>
    </submittedName>
</protein>
<comment type="caution">
    <text evidence="1">The sequence shown here is derived from an EMBL/GenBank/DDBJ whole genome shotgun (WGS) entry which is preliminary data.</text>
</comment>
<evidence type="ECO:0000313" key="1">
    <source>
        <dbReference type="EMBL" id="KUM46899.1"/>
    </source>
</evidence>
<keyword evidence="1" id="KW-0496">Mitochondrion</keyword>
<dbReference type="AlphaFoldDB" id="A0A101LX12"/>
<geneLocation type="mitochondrion" evidence="1"/>
<gene>
    <name evidence="1" type="ORF">ABT39_MTgene6354</name>
</gene>